<dbReference type="InterPro" id="IPR036650">
    <property type="entry name" value="CAT_RNA-bd_dom_sf"/>
</dbReference>
<feature type="domain" description="PRD" evidence="2">
    <location>
        <begin position="172"/>
        <end position="274"/>
    </location>
</feature>
<keyword evidence="4" id="KW-1185">Reference proteome</keyword>
<dbReference type="InterPro" id="IPR011608">
    <property type="entry name" value="PRD"/>
</dbReference>
<evidence type="ECO:0000313" key="4">
    <source>
        <dbReference type="Proteomes" id="UP000063781"/>
    </source>
</evidence>
<dbReference type="InterPro" id="IPR004341">
    <property type="entry name" value="CAT_RNA-bd_dom"/>
</dbReference>
<dbReference type="EMBL" id="CP013213">
    <property type="protein sequence ID" value="AMC93203.1"/>
    <property type="molecule type" value="Genomic_DNA"/>
</dbReference>
<evidence type="ECO:0000313" key="3">
    <source>
        <dbReference type="EMBL" id="AMC93203.1"/>
    </source>
</evidence>
<proteinExistence type="predicted"/>
<dbReference type="SUPFAM" id="SSF50151">
    <property type="entry name" value="SacY-like RNA-binding domain"/>
    <property type="match status" value="1"/>
</dbReference>
<dbReference type="GO" id="GO:0006355">
    <property type="term" value="P:regulation of DNA-templated transcription"/>
    <property type="evidence" value="ECO:0007669"/>
    <property type="project" value="InterPro"/>
</dbReference>
<evidence type="ECO:0000256" key="1">
    <source>
        <dbReference type="ARBA" id="ARBA00022737"/>
    </source>
</evidence>
<accession>A0A0X8GZB9</accession>
<organism evidence="3 4">
    <name type="scientific">Erysipelothrix larvae</name>
    <dbReference type="NCBI Taxonomy" id="1514105"/>
    <lineage>
        <taxon>Bacteria</taxon>
        <taxon>Bacillati</taxon>
        <taxon>Bacillota</taxon>
        <taxon>Erysipelotrichia</taxon>
        <taxon>Erysipelotrichales</taxon>
        <taxon>Erysipelotrichaceae</taxon>
        <taxon>Erysipelothrix</taxon>
    </lineage>
</organism>
<dbReference type="SUPFAM" id="SSF63520">
    <property type="entry name" value="PTS-regulatory domain, PRD"/>
    <property type="match status" value="2"/>
</dbReference>
<dbReference type="Gene3D" id="1.10.1790.10">
    <property type="entry name" value="PRD domain"/>
    <property type="match status" value="2"/>
</dbReference>
<dbReference type="Gene3D" id="2.30.24.10">
    <property type="entry name" value="CAT RNA-binding domain"/>
    <property type="match status" value="1"/>
</dbReference>
<evidence type="ECO:0000259" key="2">
    <source>
        <dbReference type="PROSITE" id="PS51372"/>
    </source>
</evidence>
<feature type="domain" description="PRD" evidence="2">
    <location>
        <begin position="67"/>
        <end position="171"/>
    </location>
</feature>
<sequence>MKEFKIRKVLTHNIILGSDGDNEYILIGKGIGFQKKTDDVILEANISSYYVIHDRSKLTDYEMIVLNTDDSVLLVTEKALGYAEVKLNQSFDGGIHISLLDHINFALYRLKNNIEVGSFFTEEYYLMYQDLYDIASEMVLMINEALDVRLPNTEIGSIILHLHAALNKEKVSTSALYAQIISFSLGYIQNNLPLEIPSDSIARTRLITHLKFALKRTEQNKTIDNPLSDVIREKYFEIYHLSMILSQEIESRFQVKLPESEIGYIALHIYNLQY</sequence>
<dbReference type="Proteomes" id="UP000063781">
    <property type="component" value="Chromosome"/>
</dbReference>
<dbReference type="Pfam" id="PF00874">
    <property type="entry name" value="PRD"/>
    <property type="match status" value="2"/>
</dbReference>
<keyword evidence="1" id="KW-0677">Repeat</keyword>
<name>A0A0X8GZB9_9FIRM</name>
<protein>
    <submittedName>
        <fullName evidence="3">Transcriptional antiterminator</fullName>
    </submittedName>
</protein>
<dbReference type="KEGG" id="erl:AOC36_04215"/>
<dbReference type="PANTHER" id="PTHR30185:SF16">
    <property type="entry name" value="PROTEIN GLCT"/>
    <property type="match status" value="1"/>
</dbReference>
<gene>
    <name evidence="3" type="ORF">AOC36_04215</name>
</gene>
<dbReference type="Pfam" id="PF03123">
    <property type="entry name" value="CAT_RBD"/>
    <property type="match status" value="1"/>
</dbReference>
<dbReference type="GO" id="GO:0003723">
    <property type="term" value="F:RNA binding"/>
    <property type="evidence" value="ECO:0007669"/>
    <property type="project" value="InterPro"/>
</dbReference>
<reference evidence="3 4" key="1">
    <citation type="submission" date="2015-10" db="EMBL/GenBank/DDBJ databases">
        <title>Erysipelothrix larvae sp. LV19 isolated from the larval gut of the rhinoceros beetle, Trypoxylus dichotomus.</title>
        <authorList>
            <person name="Lim S."/>
            <person name="Kim B.-C."/>
        </authorList>
    </citation>
    <scope>NUCLEOTIDE SEQUENCE [LARGE SCALE GENOMIC DNA]</scope>
    <source>
        <strain evidence="3 4">LV19</strain>
    </source>
</reference>
<dbReference type="InterPro" id="IPR050661">
    <property type="entry name" value="BglG_antiterminators"/>
</dbReference>
<dbReference type="OrthoDB" id="9813552at2"/>
<dbReference type="InterPro" id="IPR036634">
    <property type="entry name" value="PRD_sf"/>
</dbReference>
<dbReference type="PANTHER" id="PTHR30185">
    <property type="entry name" value="CRYPTIC BETA-GLUCOSIDE BGL OPERON ANTITERMINATOR"/>
    <property type="match status" value="1"/>
</dbReference>
<dbReference type="RefSeq" id="WP_067631743.1">
    <property type="nucleotide sequence ID" value="NZ_CP013213.1"/>
</dbReference>
<dbReference type="PROSITE" id="PS51372">
    <property type="entry name" value="PRD_2"/>
    <property type="match status" value="2"/>
</dbReference>
<dbReference type="SMART" id="SM01061">
    <property type="entry name" value="CAT_RBD"/>
    <property type="match status" value="1"/>
</dbReference>
<dbReference type="AlphaFoldDB" id="A0A0X8GZB9"/>
<dbReference type="STRING" id="1514105.AOC36_04215"/>